<evidence type="ECO:0000313" key="1">
    <source>
        <dbReference type="EMBL" id="KAH8017542.1"/>
    </source>
</evidence>
<dbReference type="EMBL" id="CM037614">
    <property type="protein sequence ID" value="KAH8017542.1"/>
    <property type="molecule type" value="Genomic_DNA"/>
</dbReference>
<gene>
    <name evidence="1" type="ORF">K3G42_030617</name>
</gene>
<comment type="caution">
    <text evidence="1">The sequence shown here is derived from an EMBL/GenBank/DDBJ whole genome shotgun (WGS) entry which is preliminary data.</text>
</comment>
<evidence type="ECO:0000313" key="2">
    <source>
        <dbReference type="Proteomes" id="UP000827872"/>
    </source>
</evidence>
<sequence>MARGRIRDRALAGYWCIDVFGRSQAIPGQPESRVRGTGQRSGTPGPPRSNNWLNGVRAYAAYAVWQPYEAWQFWEHMGNVLEARSIAGDAAAIEYDEEFRRSASHSATARWGVIEQRIWTLKVQAFTKQGQAGQFEVSRAVLQCTWIGSISRKESYRIYRSIFLAAVSFYCPASGVSHPSSSFTGAAGLEGMGQGLLTPDPAIVTAHIRGPPWRPHRGPRQKSALTDHGCCYSGRLSPYNLLGAFRGRRTGGFLGGSPEGSLRSPGLRLQETTVAADLAKLRQSKTDQRLLTRSGRRQSLDAWSHSSRALEGIFASQRLLSDGESHWACNHG</sequence>
<keyword evidence="2" id="KW-1185">Reference proteome</keyword>
<organism evidence="1 2">
    <name type="scientific">Sphaerodactylus townsendi</name>
    <dbReference type="NCBI Taxonomy" id="933632"/>
    <lineage>
        <taxon>Eukaryota</taxon>
        <taxon>Metazoa</taxon>
        <taxon>Chordata</taxon>
        <taxon>Craniata</taxon>
        <taxon>Vertebrata</taxon>
        <taxon>Euteleostomi</taxon>
        <taxon>Lepidosauria</taxon>
        <taxon>Squamata</taxon>
        <taxon>Bifurcata</taxon>
        <taxon>Gekkota</taxon>
        <taxon>Sphaerodactylidae</taxon>
        <taxon>Sphaerodactylus</taxon>
    </lineage>
</organism>
<protein>
    <submittedName>
        <fullName evidence="1">Uncharacterized protein</fullName>
    </submittedName>
</protein>
<proteinExistence type="predicted"/>
<reference evidence="1" key="1">
    <citation type="submission" date="2021-08" db="EMBL/GenBank/DDBJ databases">
        <title>The first chromosome-level gecko genome reveals the dynamic sex chromosomes of Neotropical dwarf geckos (Sphaerodactylidae: Sphaerodactylus).</title>
        <authorList>
            <person name="Pinto B.J."/>
            <person name="Keating S.E."/>
            <person name="Gamble T."/>
        </authorList>
    </citation>
    <scope>NUCLEOTIDE SEQUENCE</scope>
    <source>
        <strain evidence="1">TG3544</strain>
    </source>
</reference>
<name>A0ACB8GD80_9SAUR</name>
<dbReference type="Proteomes" id="UP000827872">
    <property type="component" value="Linkage Group LG01"/>
</dbReference>
<accession>A0ACB8GD80</accession>